<sequence length="99" mass="10191">MFWLPPAPAAPSVSALLTICIPSLICSVEPSANLTSFITTTLAELICSCEMISSRCDGVSCISVPSSDSSFVMTPVFSALTVAAFSPCTLASSASMNSF</sequence>
<dbReference type="EMBL" id="GGFM01011657">
    <property type="protein sequence ID" value="MBW32408.1"/>
    <property type="molecule type" value="Transcribed_RNA"/>
</dbReference>
<name>A0A2M3ZVI9_9DIPT</name>
<evidence type="ECO:0000256" key="1">
    <source>
        <dbReference type="SAM" id="SignalP"/>
    </source>
</evidence>
<feature type="signal peptide" evidence="1">
    <location>
        <begin position="1"/>
        <end position="27"/>
    </location>
</feature>
<accession>A0A2M3ZVI9</accession>
<protein>
    <submittedName>
        <fullName evidence="2">Putative secreted peptide</fullName>
    </submittedName>
</protein>
<dbReference type="AlphaFoldDB" id="A0A2M3ZVI9"/>
<reference evidence="2" key="1">
    <citation type="submission" date="2018-01" db="EMBL/GenBank/DDBJ databases">
        <title>An insight into the sialome of Amazonian anophelines.</title>
        <authorList>
            <person name="Ribeiro J.M."/>
            <person name="Scarpassa V."/>
            <person name="Calvo E."/>
        </authorList>
    </citation>
    <scope>NUCLEOTIDE SEQUENCE</scope>
    <source>
        <tissue evidence="2">Salivary glands</tissue>
    </source>
</reference>
<organism evidence="2">
    <name type="scientific">Anopheles braziliensis</name>
    <dbReference type="NCBI Taxonomy" id="58242"/>
    <lineage>
        <taxon>Eukaryota</taxon>
        <taxon>Metazoa</taxon>
        <taxon>Ecdysozoa</taxon>
        <taxon>Arthropoda</taxon>
        <taxon>Hexapoda</taxon>
        <taxon>Insecta</taxon>
        <taxon>Pterygota</taxon>
        <taxon>Neoptera</taxon>
        <taxon>Endopterygota</taxon>
        <taxon>Diptera</taxon>
        <taxon>Nematocera</taxon>
        <taxon>Culicoidea</taxon>
        <taxon>Culicidae</taxon>
        <taxon>Anophelinae</taxon>
        <taxon>Anopheles</taxon>
    </lineage>
</organism>
<feature type="chain" id="PRO_5014688725" evidence="1">
    <location>
        <begin position="28"/>
        <end position="99"/>
    </location>
</feature>
<keyword evidence="1" id="KW-0732">Signal</keyword>
<evidence type="ECO:0000313" key="2">
    <source>
        <dbReference type="EMBL" id="MBW32408.1"/>
    </source>
</evidence>
<proteinExistence type="predicted"/>